<dbReference type="InterPro" id="IPR050763">
    <property type="entry name" value="ABC_transporter_ATP-binding"/>
</dbReference>
<evidence type="ECO:0000259" key="4">
    <source>
        <dbReference type="PROSITE" id="PS50893"/>
    </source>
</evidence>
<protein>
    <submittedName>
        <fullName evidence="5">Fluoroquinolone transport system ATP-binding protein</fullName>
        <ecNumber evidence="5">3.6.3.-</ecNumber>
    </submittedName>
</protein>
<dbReference type="CDD" id="cd03230">
    <property type="entry name" value="ABC_DR_subfamily_A"/>
    <property type="match status" value="1"/>
</dbReference>
<dbReference type="PANTHER" id="PTHR42711:SF18">
    <property type="entry name" value="ABC TRANSPORTER, ATP-BINDING PROTEIN"/>
    <property type="match status" value="1"/>
</dbReference>
<dbReference type="Proteomes" id="UP001314903">
    <property type="component" value="Unassembled WGS sequence"/>
</dbReference>
<evidence type="ECO:0000256" key="1">
    <source>
        <dbReference type="ARBA" id="ARBA00022448"/>
    </source>
</evidence>
<dbReference type="PROSITE" id="PS00211">
    <property type="entry name" value="ABC_TRANSPORTER_1"/>
    <property type="match status" value="1"/>
</dbReference>
<dbReference type="PROSITE" id="PS50893">
    <property type="entry name" value="ABC_TRANSPORTER_2"/>
    <property type="match status" value="1"/>
</dbReference>
<evidence type="ECO:0000256" key="2">
    <source>
        <dbReference type="ARBA" id="ARBA00022741"/>
    </source>
</evidence>
<dbReference type="GO" id="GO:0016787">
    <property type="term" value="F:hydrolase activity"/>
    <property type="evidence" value="ECO:0007669"/>
    <property type="project" value="UniProtKB-KW"/>
</dbReference>
<dbReference type="SUPFAM" id="SSF52540">
    <property type="entry name" value="P-loop containing nucleoside triphosphate hydrolases"/>
    <property type="match status" value="1"/>
</dbReference>
<keyword evidence="3 5" id="KW-0067">ATP-binding</keyword>
<reference evidence="5 6" key="1">
    <citation type="submission" date="2021-03" db="EMBL/GenBank/DDBJ databases">
        <title>Genomic Encyclopedia of Type Strains, Phase IV (KMG-IV): sequencing the most valuable type-strain genomes for metagenomic binning, comparative biology and taxonomic classification.</title>
        <authorList>
            <person name="Goeker M."/>
        </authorList>
    </citation>
    <scope>NUCLEOTIDE SEQUENCE [LARGE SCALE GENOMIC DNA]</scope>
    <source>
        <strain evidence="5 6">DSM 27512</strain>
    </source>
</reference>
<dbReference type="InterPro" id="IPR003593">
    <property type="entry name" value="AAA+_ATPase"/>
</dbReference>
<keyword evidence="2" id="KW-0547">Nucleotide-binding</keyword>
<evidence type="ECO:0000313" key="6">
    <source>
        <dbReference type="Proteomes" id="UP001314903"/>
    </source>
</evidence>
<organism evidence="5 6">
    <name type="scientific">Acetoanaerobium pronyense</name>
    <dbReference type="NCBI Taxonomy" id="1482736"/>
    <lineage>
        <taxon>Bacteria</taxon>
        <taxon>Bacillati</taxon>
        <taxon>Bacillota</taxon>
        <taxon>Clostridia</taxon>
        <taxon>Peptostreptococcales</taxon>
        <taxon>Filifactoraceae</taxon>
        <taxon>Acetoanaerobium</taxon>
    </lineage>
</organism>
<keyword evidence="5" id="KW-0378">Hydrolase</keyword>
<dbReference type="InterPro" id="IPR003439">
    <property type="entry name" value="ABC_transporter-like_ATP-bd"/>
</dbReference>
<keyword evidence="1" id="KW-0813">Transport</keyword>
<dbReference type="GO" id="GO:0005524">
    <property type="term" value="F:ATP binding"/>
    <property type="evidence" value="ECO:0007669"/>
    <property type="project" value="UniProtKB-KW"/>
</dbReference>
<sequence length="284" mass="32497">MIHVENLEYKYPGSKDNALKGITFDIKKGEVFGFLGPSGAGKSTTQNLLIKLLDNYKGTIEIDGKPLDTFGTEYYERIGVGFELPNHFLKLTAYENLRFFSSLYESKTRDIDDLLKIVGLIEHKDKKVENFSKGMKMRLNFCRALINNAEILFLDEPTTGLDPVNSKHIKDLILEEKNKERTIIITTHNMQVADDLCDRVAFIVDGVIKEINNPKELKLIHGEAIVKVEYYEDNNLKTSSHDLNDLKDDDEIIRIIKGYKIRRIHSQETTLEDVFIKVTGRGLD</sequence>
<dbReference type="EC" id="3.6.3.-" evidence="5"/>
<proteinExistence type="predicted"/>
<dbReference type="InterPro" id="IPR017871">
    <property type="entry name" value="ABC_transporter-like_CS"/>
</dbReference>
<feature type="domain" description="ABC transporter" evidence="4">
    <location>
        <begin position="2"/>
        <end position="230"/>
    </location>
</feature>
<dbReference type="RefSeq" id="WP_209661982.1">
    <property type="nucleotide sequence ID" value="NZ_JAGGLI010000048.1"/>
</dbReference>
<dbReference type="PANTHER" id="PTHR42711">
    <property type="entry name" value="ABC TRANSPORTER ATP-BINDING PROTEIN"/>
    <property type="match status" value="1"/>
</dbReference>
<name>A0ABS4KMC6_9FIRM</name>
<dbReference type="SMART" id="SM00382">
    <property type="entry name" value="AAA"/>
    <property type="match status" value="1"/>
</dbReference>
<evidence type="ECO:0000313" key="5">
    <source>
        <dbReference type="EMBL" id="MBP2028928.1"/>
    </source>
</evidence>
<dbReference type="Pfam" id="PF00005">
    <property type="entry name" value="ABC_tran"/>
    <property type="match status" value="1"/>
</dbReference>
<gene>
    <name evidence="5" type="ORF">J2Z35_002766</name>
</gene>
<dbReference type="InterPro" id="IPR027417">
    <property type="entry name" value="P-loop_NTPase"/>
</dbReference>
<dbReference type="Gene3D" id="3.40.50.300">
    <property type="entry name" value="P-loop containing nucleotide triphosphate hydrolases"/>
    <property type="match status" value="1"/>
</dbReference>
<evidence type="ECO:0000256" key="3">
    <source>
        <dbReference type="ARBA" id="ARBA00022840"/>
    </source>
</evidence>
<keyword evidence="6" id="KW-1185">Reference proteome</keyword>
<dbReference type="EMBL" id="JAGGLI010000048">
    <property type="protein sequence ID" value="MBP2028928.1"/>
    <property type="molecule type" value="Genomic_DNA"/>
</dbReference>
<accession>A0ABS4KMC6</accession>
<comment type="caution">
    <text evidence="5">The sequence shown here is derived from an EMBL/GenBank/DDBJ whole genome shotgun (WGS) entry which is preliminary data.</text>
</comment>